<name>A0AAD4JQL0_PERFH</name>
<dbReference type="EMBL" id="SDAM02000001">
    <property type="protein sequence ID" value="KAH6838222.1"/>
    <property type="molecule type" value="Genomic_DNA"/>
</dbReference>
<keyword evidence="3 9" id="KW-0238">DNA-binding</keyword>
<protein>
    <recommendedName>
        <fullName evidence="11">Homeobox-leucine zipper protein</fullName>
    </recommendedName>
    <alternativeName>
        <fullName evidence="11">HD-ZIP protein</fullName>
    </alternativeName>
    <alternativeName>
        <fullName evidence="11">Homeodomain transcription factor</fullName>
    </alternativeName>
</protein>
<dbReference type="CDD" id="cd00086">
    <property type="entry name" value="homeodomain"/>
    <property type="match status" value="1"/>
</dbReference>
<dbReference type="InterPro" id="IPR003106">
    <property type="entry name" value="Leu_zip_homeo"/>
</dbReference>
<dbReference type="Gene3D" id="1.10.10.60">
    <property type="entry name" value="Homeodomain-like"/>
    <property type="match status" value="1"/>
</dbReference>
<evidence type="ECO:0000256" key="5">
    <source>
        <dbReference type="ARBA" id="ARBA00023163"/>
    </source>
</evidence>
<feature type="region of interest" description="Disordered" evidence="13">
    <location>
        <begin position="1"/>
        <end position="34"/>
    </location>
</feature>
<evidence type="ECO:0000256" key="3">
    <source>
        <dbReference type="ARBA" id="ARBA00023125"/>
    </source>
</evidence>
<keyword evidence="6 9" id="KW-0539">Nucleus</keyword>
<comment type="similarity">
    <text evidence="7 11">Belongs to the HD-ZIP homeobox family. Class I subfamily.</text>
</comment>
<feature type="compositionally biased region" description="Basic residues" evidence="13">
    <location>
        <begin position="16"/>
        <end position="26"/>
    </location>
</feature>
<reference evidence="15 16" key="1">
    <citation type="journal article" date="2021" name="Nat. Commun.">
        <title>Incipient diploidization of the medicinal plant Perilla within 10,000 years.</title>
        <authorList>
            <person name="Zhang Y."/>
            <person name="Shen Q."/>
            <person name="Leng L."/>
            <person name="Zhang D."/>
            <person name="Chen S."/>
            <person name="Shi Y."/>
            <person name="Ning Z."/>
            <person name="Chen S."/>
        </authorList>
    </citation>
    <scope>NUCLEOTIDE SEQUENCE [LARGE SCALE GENOMIC DNA]</scope>
    <source>
        <strain evidence="16">cv. PC099</strain>
    </source>
</reference>
<dbReference type="SUPFAM" id="SSF46689">
    <property type="entry name" value="Homeodomain-like"/>
    <property type="match status" value="1"/>
</dbReference>
<evidence type="ECO:0000256" key="7">
    <source>
        <dbReference type="ARBA" id="ARBA00025748"/>
    </source>
</evidence>
<dbReference type="FunFam" id="1.10.10.60:FF:000293">
    <property type="entry name" value="Homeobox-leucine zipper protein ATHB-7"/>
    <property type="match status" value="1"/>
</dbReference>
<dbReference type="PANTHER" id="PTHR24326:SF122">
    <property type="entry name" value="HOMEOBOX-LEUCINE ZIPPER PROTEIN HOX6"/>
    <property type="match status" value="1"/>
</dbReference>
<keyword evidence="16" id="KW-1185">Reference proteome</keyword>
<dbReference type="InterPro" id="IPR017970">
    <property type="entry name" value="Homeobox_CS"/>
</dbReference>
<dbReference type="PANTHER" id="PTHR24326">
    <property type="entry name" value="HOMEOBOX-LEUCINE ZIPPER PROTEIN"/>
    <property type="match status" value="1"/>
</dbReference>
<keyword evidence="5 11" id="KW-0804">Transcription</keyword>
<evidence type="ECO:0000313" key="15">
    <source>
        <dbReference type="EMBL" id="KAH6838222.1"/>
    </source>
</evidence>
<dbReference type="GO" id="GO:0005634">
    <property type="term" value="C:nucleus"/>
    <property type="evidence" value="ECO:0007669"/>
    <property type="project" value="UniProtKB-SubCell"/>
</dbReference>
<evidence type="ECO:0000256" key="9">
    <source>
        <dbReference type="PROSITE-ProRule" id="PRU00108"/>
    </source>
</evidence>
<evidence type="ECO:0000256" key="6">
    <source>
        <dbReference type="ARBA" id="ARBA00023242"/>
    </source>
</evidence>
<dbReference type="Pfam" id="PF00046">
    <property type="entry name" value="Homeodomain"/>
    <property type="match status" value="1"/>
</dbReference>
<evidence type="ECO:0000256" key="10">
    <source>
        <dbReference type="RuleBase" id="RU000682"/>
    </source>
</evidence>
<evidence type="ECO:0000256" key="2">
    <source>
        <dbReference type="ARBA" id="ARBA00023015"/>
    </source>
</evidence>
<feature type="coiled-coil region" evidence="12">
    <location>
        <begin position="78"/>
        <end position="119"/>
    </location>
</feature>
<feature type="domain" description="Homeobox" evidence="14">
    <location>
        <begin position="19"/>
        <end position="79"/>
    </location>
</feature>
<evidence type="ECO:0000256" key="12">
    <source>
        <dbReference type="SAM" id="Coils"/>
    </source>
</evidence>
<dbReference type="GO" id="GO:0045893">
    <property type="term" value="P:positive regulation of DNA-templated transcription"/>
    <property type="evidence" value="ECO:0007669"/>
    <property type="project" value="TreeGrafter"/>
</dbReference>
<dbReference type="GO" id="GO:0009737">
    <property type="term" value="P:response to abscisic acid"/>
    <property type="evidence" value="ECO:0007669"/>
    <property type="project" value="UniProtKB-ARBA"/>
</dbReference>
<dbReference type="GO" id="GO:0009414">
    <property type="term" value="P:response to water deprivation"/>
    <property type="evidence" value="ECO:0007669"/>
    <property type="project" value="UniProtKB-ARBA"/>
</dbReference>
<organism evidence="15 16">
    <name type="scientific">Perilla frutescens var. hirtella</name>
    <name type="common">Perilla citriodora</name>
    <name type="synonym">Perilla setoyensis</name>
    <dbReference type="NCBI Taxonomy" id="608512"/>
    <lineage>
        <taxon>Eukaryota</taxon>
        <taxon>Viridiplantae</taxon>
        <taxon>Streptophyta</taxon>
        <taxon>Embryophyta</taxon>
        <taxon>Tracheophyta</taxon>
        <taxon>Spermatophyta</taxon>
        <taxon>Magnoliopsida</taxon>
        <taxon>eudicotyledons</taxon>
        <taxon>Gunneridae</taxon>
        <taxon>Pentapetalae</taxon>
        <taxon>asterids</taxon>
        <taxon>lamiids</taxon>
        <taxon>Lamiales</taxon>
        <taxon>Lamiaceae</taxon>
        <taxon>Nepetoideae</taxon>
        <taxon>Elsholtzieae</taxon>
        <taxon>Perilla</taxon>
    </lineage>
</organism>
<evidence type="ECO:0000256" key="1">
    <source>
        <dbReference type="ARBA" id="ARBA00004123"/>
    </source>
</evidence>
<keyword evidence="4 9" id="KW-0371">Homeobox</keyword>
<dbReference type="Proteomes" id="UP001190926">
    <property type="component" value="Unassembled WGS sequence"/>
</dbReference>
<feature type="DNA-binding region" description="Homeobox" evidence="9">
    <location>
        <begin position="21"/>
        <end position="80"/>
    </location>
</feature>
<evidence type="ECO:0000259" key="14">
    <source>
        <dbReference type="PROSITE" id="PS50071"/>
    </source>
</evidence>
<gene>
    <name evidence="15" type="ORF">C2S53_013345</name>
</gene>
<comment type="subcellular location">
    <subcellularLocation>
        <location evidence="1 9 10">Nucleus</location>
    </subcellularLocation>
</comment>
<comment type="function">
    <text evidence="11">Transcription factor.</text>
</comment>
<dbReference type="Pfam" id="PF02183">
    <property type="entry name" value="HALZ"/>
    <property type="match status" value="1"/>
</dbReference>
<accession>A0AAD4JQL0</accession>
<evidence type="ECO:0000256" key="8">
    <source>
        <dbReference type="ARBA" id="ARBA00058361"/>
    </source>
</evidence>
<comment type="function">
    <text evidence="8">Probable transcription activator that may act as growth regulators in response to water deficit.</text>
</comment>
<keyword evidence="2 11" id="KW-0805">Transcription regulation</keyword>
<comment type="caution">
    <text evidence="15">The sequence shown here is derived from an EMBL/GenBank/DDBJ whole genome shotgun (WGS) entry which is preliminary data.</text>
</comment>
<dbReference type="GO" id="GO:0000976">
    <property type="term" value="F:transcription cis-regulatory region binding"/>
    <property type="evidence" value="ECO:0007669"/>
    <property type="project" value="UniProtKB-ARBA"/>
</dbReference>
<dbReference type="AlphaFoldDB" id="A0AAD4JQL0"/>
<dbReference type="InterPro" id="IPR045224">
    <property type="entry name" value="HDZip_class_I_plant"/>
</dbReference>
<sequence length="180" mass="21552">MESSESSSPEKSEAKTKKKKKMNHPRRFSDEQIKSLESTFKLETKLEPRKKLQIARDLCLQPRQVAIWFQNKRARWKSKQIEQEYRVLKSNYDTLSVEFDELKREKQSLQMQLQELNDRLMNPGDDNKINGDDERVVKNCFEKIEDQELVSWSEEEDISQTWRSLSAFDHSSHNPNWWES</sequence>
<dbReference type="InterPro" id="IPR009057">
    <property type="entry name" value="Homeodomain-like_sf"/>
</dbReference>
<evidence type="ECO:0000256" key="13">
    <source>
        <dbReference type="SAM" id="MobiDB-lite"/>
    </source>
</evidence>
<evidence type="ECO:0000256" key="4">
    <source>
        <dbReference type="ARBA" id="ARBA00023155"/>
    </source>
</evidence>
<proteinExistence type="inferred from homology"/>
<dbReference type="PROSITE" id="PS50071">
    <property type="entry name" value="HOMEOBOX_2"/>
    <property type="match status" value="1"/>
</dbReference>
<dbReference type="InterPro" id="IPR001356">
    <property type="entry name" value="HD"/>
</dbReference>
<dbReference type="GO" id="GO:0000981">
    <property type="term" value="F:DNA-binding transcription factor activity, RNA polymerase II-specific"/>
    <property type="evidence" value="ECO:0007669"/>
    <property type="project" value="UniProtKB-UniRule"/>
</dbReference>
<evidence type="ECO:0000313" key="16">
    <source>
        <dbReference type="Proteomes" id="UP001190926"/>
    </source>
</evidence>
<keyword evidence="12" id="KW-0175">Coiled coil</keyword>
<dbReference type="PROSITE" id="PS00027">
    <property type="entry name" value="HOMEOBOX_1"/>
    <property type="match status" value="1"/>
</dbReference>
<dbReference type="SMART" id="SM00389">
    <property type="entry name" value="HOX"/>
    <property type="match status" value="1"/>
</dbReference>
<evidence type="ECO:0000256" key="11">
    <source>
        <dbReference type="RuleBase" id="RU369038"/>
    </source>
</evidence>